<organism evidence="1">
    <name type="scientific">viral metagenome</name>
    <dbReference type="NCBI Taxonomy" id="1070528"/>
    <lineage>
        <taxon>unclassified sequences</taxon>
        <taxon>metagenomes</taxon>
        <taxon>organismal metagenomes</taxon>
    </lineage>
</organism>
<dbReference type="EMBL" id="MT145092">
    <property type="protein sequence ID" value="QJI03483.1"/>
    <property type="molecule type" value="Genomic_DNA"/>
</dbReference>
<protein>
    <submittedName>
        <fullName evidence="1">Uncharacterized protein</fullName>
    </submittedName>
</protein>
<evidence type="ECO:0000313" key="1">
    <source>
        <dbReference type="EMBL" id="QJI03483.1"/>
    </source>
</evidence>
<dbReference type="AlphaFoldDB" id="A0A6M3Y090"/>
<reference evidence="1" key="1">
    <citation type="submission" date="2020-03" db="EMBL/GenBank/DDBJ databases">
        <title>The deep terrestrial virosphere.</title>
        <authorList>
            <person name="Holmfeldt K."/>
            <person name="Nilsson E."/>
            <person name="Simone D."/>
            <person name="Lopez-Fernandez M."/>
            <person name="Wu X."/>
            <person name="de Brujin I."/>
            <person name="Lundin D."/>
            <person name="Andersson A."/>
            <person name="Bertilsson S."/>
            <person name="Dopson M."/>
        </authorList>
    </citation>
    <scope>NUCLEOTIDE SEQUENCE</scope>
    <source>
        <strain evidence="1">TM448B04577</strain>
    </source>
</reference>
<accession>A0A6M3Y090</accession>
<gene>
    <name evidence="1" type="ORF">TM448B04577_0004</name>
</gene>
<sequence length="116" mass="13408">MPFVRPEQDNEAFLARCKASEGKHVCIDCSLHGTSTLEELEAILEGGYCKHFTPEWWKAQGWKRNWGDAAVMGWPLLEILRKADMEKGYCEFLILCPQLRRPITIRCKDPYAWGGY</sequence>
<name>A0A6M3Y090_9ZZZZ</name>
<proteinExistence type="predicted"/>